<dbReference type="Pfam" id="PF05133">
    <property type="entry name" value="SPP1_portal"/>
    <property type="match status" value="1"/>
</dbReference>
<accession>A0A930L478</accession>
<dbReference type="Proteomes" id="UP000713964">
    <property type="component" value="Unassembled WGS sequence"/>
</dbReference>
<sequence>MSFKSLATKFANGAYRPKTYEKYYEGTKRLDAVGISLPRKARVLELQAPFAKMAVDVLTEILIPDGYRVADDEKSGVVDLLRKVWQYNDMDSQFSLAATEAIASGAAYWIIAPPDDEHEFASIRAVDAKHARVRIDYRGNLIEGMVLYRRDDGKVGATYYTPDGVEFWVKGRYDWVSDGSGREDTWGASIVPMFNRSRLSDKYGRSDLAELTGVIDAASRTLTNLQVAQEVASSPLRVIIGDGASDMIRQHPDKVQAYMGNLFGLPDGADVKQLTGMALDPFINTYRSYALQLSAMTGIPPSMMGVSSDNNPTSAEALRVAKDRLIARAENKQRQFSDALEKVGRIVAESHGKSVKGLEALEVVWRDAAAPSTSAQMATALQAHSQGIIGDETAREFMHLTPEQLRREKARSLEMDDQAGMMMPEPEMPPEDSDPQAVENAKEEGEEAPANKKPLSSKDFQENTVDAKSKGVKANRKARK</sequence>
<evidence type="ECO:0000313" key="3">
    <source>
        <dbReference type="EMBL" id="MBF1659569.1"/>
    </source>
</evidence>
<evidence type="ECO:0000313" key="4">
    <source>
        <dbReference type="Proteomes" id="UP000713964"/>
    </source>
</evidence>
<feature type="coiled-coil region" evidence="1">
    <location>
        <begin position="315"/>
        <end position="342"/>
    </location>
</feature>
<organism evidence="3 4">
    <name type="scientific">Rothia mucilaginosa</name>
    <dbReference type="NCBI Taxonomy" id="43675"/>
    <lineage>
        <taxon>Bacteria</taxon>
        <taxon>Bacillati</taxon>
        <taxon>Actinomycetota</taxon>
        <taxon>Actinomycetes</taxon>
        <taxon>Micrococcales</taxon>
        <taxon>Micrococcaceae</taxon>
        <taxon>Rothia</taxon>
    </lineage>
</organism>
<protein>
    <submittedName>
        <fullName evidence="3">Phage portal protein</fullName>
    </submittedName>
</protein>
<reference evidence="3" key="1">
    <citation type="submission" date="2020-04" db="EMBL/GenBank/DDBJ databases">
        <title>Deep metagenomics examines the oral microbiome during advanced dental caries in children, revealing novel taxa and co-occurrences with host molecules.</title>
        <authorList>
            <person name="Baker J.L."/>
            <person name="Morton J.T."/>
            <person name="Dinis M."/>
            <person name="Alvarez R."/>
            <person name="Tran N.C."/>
            <person name="Knight R."/>
            <person name="Edlund A."/>
        </authorList>
    </citation>
    <scope>NUCLEOTIDE SEQUENCE</scope>
    <source>
        <strain evidence="3">JCVI_29_bin.11</strain>
    </source>
</reference>
<evidence type="ECO:0000256" key="2">
    <source>
        <dbReference type="SAM" id="MobiDB-lite"/>
    </source>
</evidence>
<feature type="compositionally biased region" description="Basic residues" evidence="2">
    <location>
        <begin position="470"/>
        <end position="480"/>
    </location>
</feature>
<feature type="region of interest" description="Disordered" evidence="2">
    <location>
        <begin position="420"/>
        <end position="480"/>
    </location>
</feature>
<proteinExistence type="predicted"/>
<gene>
    <name evidence="3" type="ORF">HXO58_07020</name>
</gene>
<dbReference type="InterPro" id="IPR021145">
    <property type="entry name" value="Portal_protein_SPP1_Gp6-like"/>
</dbReference>
<evidence type="ECO:0000256" key="1">
    <source>
        <dbReference type="SAM" id="Coils"/>
    </source>
</evidence>
<dbReference type="EMBL" id="JABZXL010000020">
    <property type="protein sequence ID" value="MBF1659569.1"/>
    <property type="molecule type" value="Genomic_DNA"/>
</dbReference>
<comment type="caution">
    <text evidence="3">The sequence shown here is derived from an EMBL/GenBank/DDBJ whole genome shotgun (WGS) entry which is preliminary data.</text>
</comment>
<keyword evidence="1" id="KW-0175">Coiled coil</keyword>
<dbReference type="AlphaFoldDB" id="A0A930L478"/>
<feature type="compositionally biased region" description="Basic and acidic residues" evidence="2">
    <location>
        <begin position="459"/>
        <end position="469"/>
    </location>
</feature>
<name>A0A930L478_9MICC</name>